<comment type="similarity">
    <text evidence="8">Belongs to the two pore domain potassium channel (TC 1.A.1.8) family.</text>
</comment>
<dbReference type="PhylomeDB" id="A7TQJ3"/>
<evidence type="ECO:0000259" key="11">
    <source>
        <dbReference type="Pfam" id="PF07885"/>
    </source>
</evidence>
<reference evidence="12 13" key="1">
    <citation type="journal article" date="2007" name="Proc. Natl. Acad. Sci. U.S.A.">
        <title>Independent sorting-out of thousands of duplicated gene pairs in two yeast species descended from a whole-genome duplication.</title>
        <authorList>
            <person name="Scannell D.R."/>
            <person name="Frank A.C."/>
            <person name="Conant G.C."/>
            <person name="Byrne K.P."/>
            <person name="Woolfit M."/>
            <person name="Wolfe K.H."/>
        </authorList>
    </citation>
    <scope>NUCLEOTIDE SEQUENCE [LARGE SCALE GENOMIC DNA]</scope>
    <source>
        <strain evidence="13">ATCC 22028 / DSM 70294 / BCRC 21397 / CBS 2163 / NBRC 10782 / NRRL Y-8283 / UCD 57-17</strain>
    </source>
</reference>
<evidence type="ECO:0000256" key="2">
    <source>
        <dbReference type="ARBA" id="ARBA00022448"/>
    </source>
</evidence>
<dbReference type="EMBL" id="DS480459">
    <property type="protein sequence ID" value="EDO15457.1"/>
    <property type="molecule type" value="Genomic_DNA"/>
</dbReference>
<dbReference type="OMA" id="RVFFVSW"/>
<keyword evidence="5 8" id="KW-0406">Ion transport</keyword>
<dbReference type="KEGG" id="vpo:Kpol_463p6"/>
<feature type="transmembrane region" description="Helical" evidence="10">
    <location>
        <begin position="209"/>
        <end position="231"/>
    </location>
</feature>
<dbReference type="GO" id="GO:0030322">
    <property type="term" value="P:stabilization of membrane potential"/>
    <property type="evidence" value="ECO:0007669"/>
    <property type="project" value="TreeGrafter"/>
</dbReference>
<dbReference type="STRING" id="436907.A7TQJ3"/>
<evidence type="ECO:0000256" key="8">
    <source>
        <dbReference type="RuleBase" id="RU003857"/>
    </source>
</evidence>
<dbReference type="Pfam" id="PF07885">
    <property type="entry name" value="Ion_trans_2"/>
    <property type="match status" value="2"/>
</dbReference>
<keyword evidence="3 8" id="KW-0812">Transmembrane</keyword>
<evidence type="ECO:0000256" key="10">
    <source>
        <dbReference type="SAM" id="Phobius"/>
    </source>
</evidence>
<evidence type="ECO:0000256" key="7">
    <source>
        <dbReference type="ARBA" id="ARBA00023303"/>
    </source>
</evidence>
<feature type="transmembrane region" description="Helical" evidence="10">
    <location>
        <begin position="132"/>
        <end position="153"/>
    </location>
</feature>
<dbReference type="FunCoup" id="A7TQJ3">
    <property type="interactions" value="16"/>
</dbReference>
<evidence type="ECO:0000256" key="1">
    <source>
        <dbReference type="ARBA" id="ARBA00004141"/>
    </source>
</evidence>
<evidence type="ECO:0000256" key="5">
    <source>
        <dbReference type="ARBA" id="ARBA00023065"/>
    </source>
</evidence>
<feature type="transmembrane region" description="Helical" evidence="10">
    <location>
        <begin position="367"/>
        <end position="385"/>
    </location>
</feature>
<feature type="domain" description="Potassium channel" evidence="11">
    <location>
        <begin position="215"/>
        <end position="284"/>
    </location>
</feature>
<feature type="transmembrane region" description="Helical" evidence="10">
    <location>
        <begin position="339"/>
        <end position="361"/>
    </location>
</feature>
<keyword evidence="2 8" id="KW-0813">Transport</keyword>
<dbReference type="InterPro" id="IPR003280">
    <property type="entry name" value="2pore_dom_K_chnl"/>
</dbReference>
<keyword evidence="6 10" id="KW-0472">Membrane</keyword>
<comment type="subcellular location">
    <subcellularLocation>
        <location evidence="1">Membrane</location>
        <topology evidence="1">Multi-pass membrane protein</topology>
    </subcellularLocation>
</comment>
<dbReference type="GO" id="GO:0022841">
    <property type="term" value="F:potassium ion leak channel activity"/>
    <property type="evidence" value="ECO:0007669"/>
    <property type="project" value="TreeGrafter"/>
</dbReference>
<evidence type="ECO:0000256" key="3">
    <source>
        <dbReference type="ARBA" id="ARBA00022692"/>
    </source>
</evidence>
<feature type="domain" description="Potassium channel" evidence="11">
    <location>
        <begin position="350"/>
        <end position="421"/>
    </location>
</feature>
<keyword evidence="7 8" id="KW-0407">Ion channel</keyword>
<gene>
    <name evidence="12" type="ORF">Kpol_463p6</name>
</gene>
<dbReference type="OrthoDB" id="297496at2759"/>
<feature type="compositionally biased region" description="Polar residues" evidence="9">
    <location>
        <begin position="476"/>
        <end position="493"/>
    </location>
</feature>
<organism evidence="13">
    <name type="scientific">Vanderwaltozyma polyspora (strain ATCC 22028 / DSM 70294 / BCRC 21397 / CBS 2163 / NBRC 10782 / NRRL Y-8283 / UCD 57-17)</name>
    <name type="common">Kluyveromyces polysporus</name>
    <dbReference type="NCBI Taxonomy" id="436907"/>
    <lineage>
        <taxon>Eukaryota</taxon>
        <taxon>Fungi</taxon>
        <taxon>Dikarya</taxon>
        <taxon>Ascomycota</taxon>
        <taxon>Saccharomycotina</taxon>
        <taxon>Saccharomycetes</taxon>
        <taxon>Saccharomycetales</taxon>
        <taxon>Saccharomycetaceae</taxon>
        <taxon>Vanderwaltozyma</taxon>
    </lineage>
</organism>
<name>A7TQJ3_VANPO</name>
<feature type="transmembrane region" description="Helical" evidence="10">
    <location>
        <begin position="44"/>
        <end position="68"/>
    </location>
</feature>
<dbReference type="eggNOG" id="KOG1418">
    <property type="taxonomic scope" value="Eukaryota"/>
</dbReference>
<feature type="transmembrane region" description="Helical" evidence="10">
    <location>
        <begin position="260"/>
        <end position="281"/>
    </location>
</feature>
<evidence type="ECO:0000313" key="13">
    <source>
        <dbReference type="Proteomes" id="UP000000267"/>
    </source>
</evidence>
<dbReference type="GO" id="GO:0015271">
    <property type="term" value="F:outward rectifier potassium channel activity"/>
    <property type="evidence" value="ECO:0007669"/>
    <property type="project" value="TreeGrafter"/>
</dbReference>
<dbReference type="PANTHER" id="PTHR11003:SF342">
    <property type="entry name" value="OUTWARD-RECTIFIER POTASSIUM CHANNEL TOK1"/>
    <property type="match status" value="1"/>
</dbReference>
<dbReference type="HOGENOM" id="CLU_013394_2_0_1"/>
<dbReference type="RefSeq" id="XP_001643315.1">
    <property type="nucleotide sequence ID" value="XM_001643265.1"/>
</dbReference>
<keyword evidence="4 10" id="KW-1133">Transmembrane helix</keyword>
<evidence type="ECO:0000256" key="6">
    <source>
        <dbReference type="ARBA" id="ARBA00023136"/>
    </source>
</evidence>
<dbReference type="GO" id="GO:0030007">
    <property type="term" value="P:intracellular potassium ion homeostasis"/>
    <property type="evidence" value="ECO:0007669"/>
    <property type="project" value="EnsemblFungi"/>
</dbReference>
<feature type="transmembrane region" description="Helical" evidence="10">
    <location>
        <begin position="397"/>
        <end position="417"/>
    </location>
</feature>
<dbReference type="Proteomes" id="UP000000267">
    <property type="component" value="Unassembled WGS sequence"/>
</dbReference>
<evidence type="ECO:0000313" key="12">
    <source>
        <dbReference type="EMBL" id="EDO15457.1"/>
    </source>
</evidence>
<accession>A7TQJ3</accession>
<keyword evidence="13" id="KW-1185">Reference proteome</keyword>
<feature type="transmembrane region" description="Helical" evidence="10">
    <location>
        <begin position="98"/>
        <end position="120"/>
    </location>
</feature>
<sequence length="657" mass="74745">MAKSNQQGLRYDKKRMMDPALNTALRFNTERVTIINQDPNSRMFITWFVISCYFPVITACLGPIANTLSIACVVEKWRADVYYVDNERFERIIKDPKGIFALNILSLVIGFSSNVVLLLHFAQKLSYLKSQLINITGWTMAGTILMVDVIVCAKADVSSTQSKTIGFWIAVITTALYFGCTFTLTVHFIGYRLNKYPARFNLITNERAVMVFTVMFSVWLIWGAGLFSSLLHIPFCDGLYFSVVSLLTIGFGDISPNTVALRILSLVYSLSGVMILGLIVAMTRGIIQRSLGPIFYYHRVEVTRKHAYQKLIKENKHFSARDAYNMMQRIRVDSKRKQTAFSLISTITVFIMFWLIGAVVFKYAESWGYFTSIYFCFLCLLTIGYGDYTPVTGAGRAFFIIWALAAVPLMSAILSTVGDTLYDLAKSLDITIAKRFHLDLKKVAVLSRSTFSLFKLDTGELVTESDNEDFEDTDSTRTQSSDMSYSLETPTRSTNQNLDSITTPLTLESTRSLETIHDNNMDAIKLHYEKLLELYRLVQDIVEIRRRTYENGDETLSYSQWAEIFNLHLLKSASFDKDSGDMFWLSESTPLKFPMVESTFAVAKLFKKISTLSRQLLRDEAVHTERENKAYELISSRPTTIDGELSEVRSRERSSTI</sequence>
<dbReference type="Gene3D" id="1.10.287.70">
    <property type="match status" value="2"/>
</dbReference>
<dbReference type="PRINTS" id="PR01333">
    <property type="entry name" value="2POREKCHANEL"/>
</dbReference>
<protein>
    <recommendedName>
        <fullName evidence="11">Potassium channel domain-containing protein</fullName>
    </recommendedName>
</protein>
<dbReference type="SUPFAM" id="SSF81324">
    <property type="entry name" value="Voltage-gated potassium channels"/>
    <property type="match status" value="2"/>
</dbReference>
<dbReference type="GO" id="GO:0005886">
    <property type="term" value="C:plasma membrane"/>
    <property type="evidence" value="ECO:0007669"/>
    <property type="project" value="EnsemblFungi"/>
</dbReference>
<evidence type="ECO:0000256" key="9">
    <source>
        <dbReference type="SAM" id="MobiDB-lite"/>
    </source>
</evidence>
<dbReference type="GeneID" id="5543539"/>
<evidence type="ECO:0000256" key="4">
    <source>
        <dbReference type="ARBA" id="ARBA00022989"/>
    </source>
</evidence>
<dbReference type="InParanoid" id="A7TQJ3"/>
<feature type="region of interest" description="Disordered" evidence="9">
    <location>
        <begin position="465"/>
        <end position="493"/>
    </location>
</feature>
<dbReference type="PANTHER" id="PTHR11003">
    <property type="entry name" value="POTASSIUM CHANNEL, SUBFAMILY K"/>
    <property type="match status" value="1"/>
</dbReference>
<dbReference type="InterPro" id="IPR013099">
    <property type="entry name" value="K_chnl_dom"/>
</dbReference>
<feature type="transmembrane region" description="Helical" evidence="10">
    <location>
        <begin position="165"/>
        <end position="189"/>
    </location>
</feature>
<proteinExistence type="inferred from homology"/>
<dbReference type="AlphaFoldDB" id="A7TQJ3"/>